<dbReference type="GeneID" id="54781371"/>
<dbReference type="Gene3D" id="6.10.250.2790">
    <property type="match status" value="1"/>
</dbReference>
<gene>
    <name evidence="2" type="ORF">DIURU_002720</name>
</gene>
<sequence length="184" mass="20717">MTSMFYDPRFDPAGYLDQLFVQLVGDTANPDVYKRLAGDPSAPTMATVNNLISEMEFMTQELVHQPHLAKLQEAGISLNDKTTRLQYYAQVVNNAIVALEQELHDVRDEITRNHEPSETVAQLSQLSKAKANLQQVLEVCEQLYRTMGQTSLTPAQMAQLLKEKPDEKAKVKPLVDGLIKFKNI</sequence>
<evidence type="ECO:0000256" key="1">
    <source>
        <dbReference type="SAM" id="Coils"/>
    </source>
</evidence>
<dbReference type="RefSeq" id="XP_034012572.1">
    <property type="nucleotide sequence ID" value="XM_034155403.1"/>
</dbReference>
<keyword evidence="3" id="KW-1185">Reference proteome</keyword>
<dbReference type="EMBL" id="SWFT01000082">
    <property type="protein sequence ID" value="KAA8902824.1"/>
    <property type="molecule type" value="Genomic_DNA"/>
</dbReference>
<feature type="coiled-coil region" evidence="1">
    <location>
        <begin position="89"/>
        <end position="146"/>
    </location>
</feature>
<evidence type="ECO:0000313" key="2">
    <source>
        <dbReference type="EMBL" id="KAA8902824.1"/>
    </source>
</evidence>
<evidence type="ECO:0000313" key="3">
    <source>
        <dbReference type="Proteomes" id="UP000449547"/>
    </source>
</evidence>
<dbReference type="VEuPathDB" id="FungiDB:DIURU_002720"/>
<name>A0A642UPN4_DIURU</name>
<protein>
    <submittedName>
        <fullName evidence="2">Uncharacterized protein</fullName>
    </submittedName>
</protein>
<keyword evidence="1" id="KW-0175">Coiled coil</keyword>
<comment type="caution">
    <text evidence="2">The sequence shown here is derived from an EMBL/GenBank/DDBJ whole genome shotgun (WGS) entry which is preliminary data.</text>
</comment>
<dbReference type="Proteomes" id="UP000449547">
    <property type="component" value="Unassembled WGS sequence"/>
</dbReference>
<organism evidence="2 3">
    <name type="scientific">Diutina rugosa</name>
    <name type="common">Yeast</name>
    <name type="synonym">Candida rugosa</name>
    <dbReference type="NCBI Taxonomy" id="5481"/>
    <lineage>
        <taxon>Eukaryota</taxon>
        <taxon>Fungi</taxon>
        <taxon>Dikarya</taxon>
        <taxon>Ascomycota</taxon>
        <taxon>Saccharomycotina</taxon>
        <taxon>Pichiomycetes</taxon>
        <taxon>Debaryomycetaceae</taxon>
        <taxon>Diutina</taxon>
    </lineage>
</organism>
<accession>A0A642UPN4</accession>
<reference evidence="2 3" key="1">
    <citation type="submission" date="2019-07" db="EMBL/GenBank/DDBJ databases">
        <title>Genome assembly of two rare yeast pathogens: Diutina rugosa and Trichomonascus ciferrii.</title>
        <authorList>
            <person name="Mixao V."/>
            <person name="Saus E."/>
            <person name="Hansen A."/>
            <person name="Lass-Flor C."/>
            <person name="Gabaldon T."/>
        </authorList>
    </citation>
    <scope>NUCLEOTIDE SEQUENCE [LARGE SCALE GENOMIC DNA]</scope>
    <source>
        <strain evidence="2 3">CBS 613</strain>
    </source>
</reference>
<dbReference type="OrthoDB" id="4064682at2759"/>
<proteinExistence type="predicted"/>
<dbReference type="AlphaFoldDB" id="A0A642UPN4"/>